<organism evidence="2 3">
    <name type="scientific">Mortierella hygrophila</name>
    <dbReference type="NCBI Taxonomy" id="979708"/>
    <lineage>
        <taxon>Eukaryota</taxon>
        <taxon>Fungi</taxon>
        <taxon>Fungi incertae sedis</taxon>
        <taxon>Mucoromycota</taxon>
        <taxon>Mortierellomycotina</taxon>
        <taxon>Mortierellomycetes</taxon>
        <taxon>Mortierellales</taxon>
        <taxon>Mortierellaceae</taxon>
        <taxon>Mortierella</taxon>
    </lineage>
</organism>
<feature type="compositionally biased region" description="Basic and acidic residues" evidence="1">
    <location>
        <begin position="100"/>
        <end position="111"/>
    </location>
</feature>
<sequence length="460" mass="50833">MTSAQTSTSSVRRNTNTSTNPSTTGSTAAMDCLALSISHINGAAHSNTTPLSTMAMAHALLVHSSRQSSSSLSSAQRSSSIIPTTTTSTTVMYKTSWDVPTKHYDRGHDADPTSVPDEAEKSAYGGRYDGVPDSGRLQLYLLRSEEVGGYKGWSSAFEERGKLLFEGSSNCQQSFRQQQHQQYNEQYQCDNSASDESGADDNDYDLDPAALVASMDPSSPYYRLGTSTSFDEAEILQSLVEFGRTPRMFDHTPAASMSFFISPLAISQLARGLWTRSEPACVIIHTRLPQRTSRFDDHPWSDDALRMLNLPNAGGSSLLSEVLSCEMLYRCLGARLAKTEMEIRYLFAYQPMTDYTISLPGLASGYHVGVSVTRAFAYKGAYRRSECRKLLKKKLSGITASTRNVMDERLFKQILHVWVPNGKVARTVQATYRTLSTELTRNSVVVISVVNAAWVFNNRR</sequence>
<comment type="caution">
    <text evidence="2">The sequence shown here is derived from an EMBL/GenBank/DDBJ whole genome shotgun (WGS) entry which is preliminary data.</text>
</comment>
<dbReference type="AlphaFoldDB" id="A0A9P6FA83"/>
<dbReference type="Proteomes" id="UP000723463">
    <property type="component" value="Unassembled WGS sequence"/>
</dbReference>
<reference evidence="2" key="1">
    <citation type="journal article" date="2020" name="Fungal Divers.">
        <title>Resolving the Mortierellaceae phylogeny through synthesis of multi-gene phylogenetics and phylogenomics.</title>
        <authorList>
            <person name="Vandepol N."/>
            <person name="Liber J."/>
            <person name="Desiro A."/>
            <person name="Na H."/>
            <person name="Kennedy M."/>
            <person name="Barry K."/>
            <person name="Grigoriev I.V."/>
            <person name="Miller A.N."/>
            <person name="O'Donnell K."/>
            <person name="Stajich J.E."/>
            <person name="Bonito G."/>
        </authorList>
    </citation>
    <scope>NUCLEOTIDE SEQUENCE</scope>
    <source>
        <strain evidence="2">NRRL 2591</strain>
    </source>
</reference>
<keyword evidence="3" id="KW-1185">Reference proteome</keyword>
<evidence type="ECO:0000313" key="2">
    <source>
        <dbReference type="EMBL" id="KAF9545491.1"/>
    </source>
</evidence>
<gene>
    <name evidence="2" type="ORF">EC957_010907</name>
</gene>
<feature type="compositionally biased region" description="Low complexity" evidence="1">
    <location>
        <begin position="175"/>
        <end position="188"/>
    </location>
</feature>
<proteinExistence type="predicted"/>
<evidence type="ECO:0000313" key="3">
    <source>
        <dbReference type="Proteomes" id="UP000723463"/>
    </source>
</evidence>
<evidence type="ECO:0000256" key="1">
    <source>
        <dbReference type="SAM" id="MobiDB-lite"/>
    </source>
</evidence>
<dbReference type="EMBL" id="JAAAXW010000071">
    <property type="protein sequence ID" value="KAF9545491.1"/>
    <property type="molecule type" value="Genomic_DNA"/>
</dbReference>
<accession>A0A9P6FA83</accession>
<feature type="region of interest" description="Disordered" evidence="1">
    <location>
        <begin position="100"/>
        <end position="128"/>
    </location>
</feature>
<protein>
    <submittedName>
        <fullName evidence="2">Uncharacterized protein</fullName>
    </submittedName>
</protein>
<name>A0A9P6FA83_9FUNG</name>
<feature type="region of interest" description="Disordered" evidence="1">
    <location>
        <begin position="175"/>
        <end position="204"/>
    </location>
</feature>
<feature type="region of interest" description="Disordered" evidence="1">
    <location>
        <begin position="1"/>
        <end position="26"/>
    </location>
</feature>